<accession>A0ABV9UEL8</accession>
<keyword evidence="4 6" id="KW-0067">ATP-binding</keyword>
<dbReference type="PANTHER" id="PTHR43335">
    <property type="entry name" value="ABC TRANSPORTER, ATP-BINDING PROTEIN"/>
    <property type="match status" value="1"/>
</dbReference>
<dbReference type="InterPro" id="IPR003439">
    <property type="entry name" value="ABC_transporter-like_ATP-bd"/>
</dbReference>
<dbReference type="PANTHER" id="PTHR43335:SF4">
    <property type="entry name" value="ABC TRANSPORTER, ATP-BINDING PROTEIN"/>
    <property type="match status" value="1"/>
</dbReference>
<reference evidence="7" key="1">
    <citation type="journal article" date="2019" name="Int. J. Syst. Evol. Microbiol.">
        <title>The Global Catalogue of Microorganisms (GCM) 10K type strain sequencing project: providing services to taxonomists for standard genome sequencing and annotation.</title>
        <authorList>
            <consortium name="The Broad Institute Genomics Platform"/>
            <consortium name="The Broad Institute Genome Sequencing Center for Infectious Disease"/>
            <person name="Wu L."/>
            <person name="Ma J."/>
        </authorList>
    </citation>
    <scope>NUCLEOTIDE SEQUENCE [LARGE SCALE GENOMIC DNA]</scope>
    <source>
        <strain evidence="7">CCM 7224</strain>
    </source>
</reference>
<dbReference type="PROSITE" id="PS00211">
    <property type="entry name" value="ABC_TRANSPORTER_1"/>
    <property type="match status" value="1"/>
</dbReference>
<evidence type="ECO:0000256" key="1">
    <source>
        <dbReference type="ARBA" id="ARBA00005417"/>
    </source>
</evidence>
<protein>
    <submittedName>
        <fullName evidence="6">ABC transporter ATP-binding protein</fullName>
    </submittedName>
</protein>
<keyword evidence="2" id="KW-0813">Transport</keyword>
<comment type="similarity">
    <text evidence="1">Belongs to the ABC transporter superfamily.</text>
</comment>
<dbReference type="InterPro" id="IPR017871">
    <property type="entry name" value="ABC_transporter-like_CS"/>
</dbReference>
<evidence type="ECO:0000256" key="2">
    <source>
        <dbReference type="ARBA" id="ARBA00022448"/>
    </source>
</evidence>
<dbReference type="CDD" id="cd03268">
    <property type="entry name" value="ABC_BcrA_bacitracin_resist"/>
    <property type="match status" value="1"/>
</dbReference>
<organism evidence="6 7">
    <name type="scientific">Streptomyces mauvecolor</name>
    <dbReference type="NCBI Taxonomy" id="58345"/>
    <lineage>
        <taxon>Bacteria</taxon>
        <taxon>Bacillati</taxon>
        <taxon>Actinomycetota</taxon>
        <taxon>Actinomycetes</taxon>
        <taxon>Kitasatosporales</taxon>
        <taxon>Streptomycetaceae</taxon>
        <taxon>Streptomyces</taxon>
    </lineage>
</organism>
<comment type="caution">
    <text evidence="6">The sequence shown here is derived from an EMBL/GenBank/DDBJ whole genome shotgun (WGS) entry which is preliminary data.</text>
</comment>
<evidence type="ECO:0000259" key="5">
    <source>
        <dbReference type="PROSITE" id="PS50893"/>
    </source>
</evidence>
<dbReference type="SMART" id="SM00382">
    <property type="entry name" value="AAA"/>
    <property type="match status" value="1"/>
</dbReference>
<keyword evidence="3" id="KW-0547">Nucleotide-binding</keyword>
<keyword evidence="7" id="KW-1185">Reference proteome</keyword>
<dbReference type="Pfam" id="PF00005">
    <property type="entry name" value="ABC_tran"/>
    <property type="match status" value="1"/>
</dbReference>
<dbReference type="Gene3D" id="3.40.50.300">
    <property type="entry name" value="P-loop containing nucleotide triphosphate hydrolases"/>
    <property type="match status" value="1"/>
</dbReference>
<proteinExistence type="inferred from homology"/>
<dbReference type="GO" id="GO:0005524">
    <property type="term" value="F:ATP binding"/>
    <property type="evidence" value="ECO:0007669"/>
    <property type="project" value="UniProtKB-KW"/>
</dbReference>
<sequence>MIDVQRLVKTYAGRRILDGLSFHVAPGRVTAFLGPNGAGKSTTLRMVMGLGRPDSGTATVLGVPYRELPTPLRSVGALLDASAVHPARSPRAHLGWLARTHRIEPARVDEVLELVGLATAARRPVRGFSLGMRQRLGIAAALLGDPELLILDEPVNGLDPEGIRWFRTLVRALADEGRTVLVSSHLMNEMALVADHVLVIGQGRVLSDGPLGDLLSGGTPTVRLRSDQLPALADVLRRAGGELTHDKSPNGPALVTGLSARRIGDLAAQQGCAVHELTPVEPELAEIYLRLTDEAAEYRAGTPLTGERRSEVAGRA</sequence>
<dbReference type="PROSITE" id="PS50893">
    <property type="entry name" value="ABC_TRANSPORTER_2"/>
    <property type="match status" value="1"/>
</dbReference>
<name>A0ABV9UEL8_9ACTN</name>
<dbReference type="InterPro" id="IPR003593">
    <property type="entry name" value="AAA+_ATPase"/>
</dbReference>
<dbReference type="RefSeq" id="WP_344370631.1">
    <property type="nucleotide sequence ID" value="NZ_BAAASQ010000002.1"/>
</dbReference>
<feature type="domain" description="ABC transporter" evidence="5">
    <location>
        <begin position="2"/>
        <end position="227"/>
    </location>
</feature>
<dbReference type="SUPFAM" id="SSF52540">
    <property type="entry name" value="P-loop containing nucleoside triphosphate hydrolases"/>
    <property type="match status" value="1"/>
</dbReference>
<evidence type="ECO:0000313" key="6">
    <source>
        <dbReference type="EMBL" id="MFC4955469.1"/>
    </source>
</evidence>
<evidence type="ECO:0000256" key="4">
    <source>
        <dbReference type="ARBA" id="ARBA00022840"/>
    </source>
</evidence>
<dbReference type="EMBL" id="JBHSIZ010000003">
    <property type="protein sequence ID" value="MFC4955469.1"/>
    <property type="molecule type" value="Genomic_DNA"/>
</dbReference>
<dbReference type="Proteomes" id="UP001595834">
    <property type="component" value="Unassembled WGS sequence"/>
</dbReference>
<evidence type="ECO:0000256" key="3">
    <source>
        <dbReference type="ARBA" id="ARBA00022741"/>
    </source>
</evidence>
<dbReference type="InterPro" id="IPR027417">
    <property type="entry name" value="P-loop_NTPase"/>
</dbReference>
<gene>
    <name evidence="6" type="ORF">ACFPFX_04065</name>
</gene>
<evidence type="ECO:0000313" key="7">
    <source>
        <dbReference type="Proteomes" id="UP001595834"/>
    </source>
</evidence>